<accession>A0ABR6BG84</accession>
<reference evidence="1 2" key="1">
    <citation type="submission" date="2020-08" db="EMBL/GenBank/DDBJ databases">
        <title>Genomic Encyclopedia of Archaeal and Bacterial Type Strains, Phase II (KMG-II): from individual species to whole genera.</title>
        <authorList>
            <person name="Goeker M."/>
        </authorList>
    </citation>
    <scope>NUCLEOTIDE SEQUENCE [LARGE SCALE GENOMIC DNA]</scope>
    <source>
        <strain evidence="1 2">DSM 43850</strain>
    </source>
</reference>
<dbReference type="RefSeq" id="WP_182837503.1">
    <property type="nucleotide sequence ID" value="NZ_BAAABQ010000059.1"/>
</dbReference>
<evidence type="ECO:0000313" key="1">
    <source>
        <dbReference type="EMBL" id="MBA8925883.1"/>
    </source>
</evidence>
<organism evidence="1 2">
    <name type="scientific">Kutzneria viridogrisea</name>
    <dbReference type="NCBI Taxonomy" id="47990"/>
    <lineage>
        <taxon>Bacteria</taxon>
        <taxon>Bacillati</taxon>
        <taxon>Actinomycetota</taxon>
        <taxon>Actinomycetes</taxon>
        <taxon>Pseudonocardiales</taxon>
        <taxon>Pseudonocardiaceae</taxon>
        <taxon>Kutzneria</taxon>
    </lineage>
</organism>
<protein>
    <recommendedName>
        <fullName evidence="3">DUF222 domain-containing protein</fullName>
    </recommendedName>
</protein>
<evidence type="ECO:0008006" key="3">
    <source>
        <dbReference type="Google" id="ProtNLM"/>
    </source>
</evidence>
<dbReference type="EMBL" id="JACJID010000002">
    <property type="protein sequence ID" value="MBA8925883.1"/>
    <property type="molecule type" value="Genomic_DNA"/>
</dbReference>
<dbReference type="Proteomes" id="UP000517916">
    <property type="component" value="Unassembled WGS sequence"/>
</dbReference>
<sequence>MTRLNQIIAIEKGIKGDTARRVTDLHHLVQRPAPLSGIARTYQPRDDDGDALPPESTQVQVRAHEVLAQAAAAMTRLFDVVATKDEANRSASADVLIDGETLLERVPVTTLLFLEKQLDDLRAFVGRLPVLDPAEEWVYDSARDCYATVPAKTTRTRKIPRNHVLAEATPQHPAQVQVWTEDVIVGTWTTTKLSGALPAARVAELVARVTQLREAVQVAREAANTSEVQDVQIGKAVFDFLLT</sequence>
<gene>
    <name evidence="1" type="ORF">BC739_003082</name>
</gene>
<comment type="caution">
    <text evidence="1">The sequence shown here is derived from an EMBL/GenBank/DDBJ whole genome shotgun (WGS) entry which is preliminary data.</text>
</comment>
<name>A0ABR6BG84_9PSEU</name>
<dbReference type="InterPro" id="IPR057195">
    <property type="entry name" value="DUF7873"/>
</dbReference>
<dbReference type="Pfam" id="PF25283">
    <property type="entry name" value="DUF7873"/>
    <property type="match status" value="1"/>
</dbReference>
<proteinExistence type="predicted"/>
<keyword evidence="2" id="KW-1185">Reference proteome</keyword>
<evidence type="ECO:0000313" key="2">
    <source>
        <dbReference type="Proteomes" id="UP000517916"/>
    </source>
</evidence>